<organism evidence="2 3">
    <name type="scientific">Microvirga subterranea</name>
    <dbReference type="NCBI Taxonomy" id="186651"/>
    <lineage>
        <taxon>Bacteria</taxon>
        <taxon>Pseudomonadati</taxon>
        <taxon>Pseudomonadota</taxon>
        <taxon>Alphaproteobacteria</taxon>
        <taxon>Hyphomicrobiales</taxon>
        <taxon>Methylobacteriaceae</taxon>
        <taxon>Microvirga</taxon>
    </lineage>
</organism>
<protein>
    <submittedName>
        <fullName evidence="2">Uncharacterized protein</fullName>
    </submittedName>
</protein>
<reference evidence="2 3" key="1">
    <citation type="submission" date="2018-07" db="EMBL/GenBank/DDBJ databases">
        <title>Genomic Encyclopedia of Type Strains, Phase IV (KMG-IV): sequencing the most valuable type-strain genomes for metagenomic binning, comparative biology and taxonomic classification.</title>
        <authorList>
            <person name="Goeker M."/>
        </authorList>
    </citation>
    <scope>NUCLEOTIDE SEQUENCE [LARGE SCALE GENOMIC DNA]</scope>
    <source>
        <strain evidence="2 3">DSM 14364</strain>
    </source>
</reference>
<gene>
    <name evidence="2" type="ORF">DES45_103155</name>
</gene>
<accession>A0A370HN11</accession>
<feature type="region of interest" description="Disordered" evidence="1">
    <location>
        <begin position="16"/>
        <end position="47"/>
    </location>
</feature>
<evidence type="ECO:0000313" key="2">
    <source>
        <dbReference type="EMBL" id="RDI59899.1"/>
    </source>
</evidence>
<comment type="caution">
    <text evidence="2">The sequence shown here is derived from an EMBL/GenBank/DDBJ whole genome shotgun (WGS) entry which is preliminary data.</text>
</comment>
<evidence type="ECO:0000256" key="1">
    <source>
        <dbReference type="SAM" id="MobiDB-lite"/>
    </source>
</evidence>
<sequence length="94" mass="10369">MVELISKPTVEIGQPFRMSKVEKNPSKAKDLQEPARASSLRPRDRASADETARYIAEFTAELAFLAQQAELDLLAYLLDMARLEATRSTQSGAG</sequence>
<keyword evidence="3" id="KW-1185">Reference proteome</keyword>
<name>A0A370HN11_9HYPH</name>
<feature type="compositionally biased region" description="Basic and acidic residues" evidence="1">
    <location>
        <begin position="19"/>
        <end position="33"/>
    </location>
</feature>
<dbReference type="Proteomes" id="UP000254925">
    <property type="component" value="Unassembled WGS sequence"/>
</dbReference>
<evidence type="ECO:0000313" key="3">
    <source>
        <dbReference type="Proteomes" id="UP000254925"/>
    </source>
</evidence>
<proteinExistence type="predicted"/>
<dbReference type="AlphaFoldDB" id="A0A370HN11"/>
<dbReference type="EMBL" id="QQBB01000003">
    <property type="protein sequence ID" value="RDI59899.1"/>
    <property type="molecule type" value="Genomic_DNA"/>
</dbReference>
<dbReference type="RefSeq" id="WP_114769623.1">
    <property type="nucleotide sequence ID" value="NZ_QQBB01000003.1"/>
</dbReference>